<gene>
    <name evidence="2" type="ordered locus">Fraau_2957</name>
</gene>
<dbReference type="RefSeq" id="WP_014404290.1">
    <property type="nucleotide sequence ID" value="NC_017033.1"/>
</dbReference>
<dbReference type="eggNOG" id="COG2050">
    <property type="taxonomic scope" value="Bacteria"/>
</dbReference>
<evidence type="ECO:0000313" key="3">
    <source>
        <dbReference type="Proteomes" id="UP000005234"/>
    </source>
</evidence>
<dbReference type="OrthoDB" id="572024at2"/>
<proteinExistence type="predicted"/>
<keyword evidence="3" id="KW-1185">Reference proteome</keyword>
<name>H8L230_FRAAD</name>
<evidence type="ECO:0000259" key="1">
    <source>
        <dbReference type="Pfam" id="PF09500"/>
    </source>
</evidence>
<dbReference type="AlphaFoldDB" id="H8L230"/>
<organism evidence="2 3">
    <name type="scientific">Frateuria aurantia (strain ATCC 33424 / DSM 6220 / KCTC 2777 / LMG 1558 / NBRC 3245 / NCIMB 13370)</name>
    <name type="common">Acetobacter aurantius</name>
    <dbReference type="NCBI Taxonomy" id="767434"/>
    <lineage>
        <taxon>Bacteria</taxon>
        <taxon>Pseudomonadati</taxon>
        <taxon>Pseudomonadota</taxon>
        <taxon>Gammaproteobacteria</taxon>
        <taxon>Lysobacterales</taxon>
        <taxon>Rhodanobacteraceae</taxon>
        <taxon>Frateuria</taxon>
    </lineage>
</organism>
<sequence length="161" mass="17110">MMTPPSVSGAEGLTDLLHRSIPLTAAMALELQAYDVRSLSLKLPLQPNRNDKGCAFGGSLASALTLAGWSLATLALVEAGLQGEVFVAESTLRYLLPVWSDCVACARLAEDASWDRALRALRQRGRGRIHLQAEILLPDGRIAASMQARYALLAPGQAATA</sequence>
<protein>
    <submittedName>
        <fullName evidence="2">Thioesterase-like protein</fullName>
    </submittedName>
</protein>
<reference evidence="2" key="1">
    <citation type="submission" date="2012-02" db="EMBL/GenBank/DDBJ databases">
        <title>The complete genome of Frateuria aurantia DSM 6220.</title>
        <authorList>
            <consortium name="US DOE Joint Genome Institute (JGI-PGF)"/>
            <person name="Lucas S."/>
            <person name="Copeland A."/>
            <person name="Lapidus A."/>
            <person name="Glavina del Rio T."/>
            <person name="Dalin E."/>
            <person name="Tice H."/>
            <person name="Bruce D."/>
            <person name="Goodwin L."/>
            <person name="Pitluck S."/>
            <person name="Peters L."/>
            <person name="Ovchinnikova G."/>
            <person name="Teshima H."/>
            <person name="Kyrpides N."/>
            <person name="Mavromatis K."/>
            <person name="Ivanova N."/>
            <person name="Brettin T."/>
            <person name="Detter J.C."/>
            <person name="Han C."/>
            <person name="Larimer F."/>
            <person name="Land M."/>
            <person name="Hauser L."/>
            <person name="Markowitz V."/>
            <person name="Cheng J.-F."/>
            <person name="Hugenholtz P."/>
            <person name="Woyke T."/>
            <person name="Wu D."/>
            <person name="Brambilla E."/>
            <person name="Klenk H.-P."/>
            <person name="Eisen J.A."/>
        </authorList>
    </citation>
    <scope>NUCLEOTIDE SEQUENCE</scope>
    <source>
        <strain evidence="2">DSM 6220</strain>
    </source>
</reference>
<dbReference type="STRING" id="767434.Fraau_2957"/>
<feature type="domain" description="Thioesterase putative" evidence="1">
    <location>
        <begin position="13"/>
        <end position="153"/>
    </location>
</feature>
<dbReference type="KEGG" id="fau:Fraau_2957"/>
<dbReference type="Pfam" id="PF09500">
    <property type="entry name" value="YiiD_C"/>
    <property type="match status" value="1"/>
</dbReference>
<dbReference type="Proteomes" id="UP000005234">
    <property type="component" value="Chromosome"/>
</dbReference>
<dbReference type="EMBL" id="CP003350">
    <property type="protein sequence ID" value="AFC87287.1"/>
    <property type="molecule type" value="Genomic_DNA"/>
</dbReference>
<evidence type="ECO:0000313" key="2">
    <source>
        <dbReference type="EMBL" id="AFC87287.1"/>
    </source>
</evidence>
<accession>H8L230</accession>
<dbReference type="NCBIfam" id="TIGR02447">
    <property type="entry name" value="yiiD_Cterm"/>
    <property type="match status" value="1"/>
</dbReference>
<dbReference type="Gene3D" id="3.10.129.10">
    <property type="entry name" value="Hotdog Thioesterase"/>
    <property type="match status" value="1"/>
</dbReference>
<dbReference type="InterPro" id="IPR029069">
    <property type="entry name" value="HotDog_dom_sf"/>
</dbReference>
<dbReference type="InterPro" id="IPR012660">
    <property type="entry name" value="YiiD_C"/>
</dbReference>
<dbReference type="SUPFAM" id="SSF54637">
    <property type="entry name" value="Thioesterase/thiol ester dehydrase-isomerase"/>
    <property type="match status" value="1"/>
</dbReference>
<dbReference type="HOGENOM" id="CLU_112070_0_0_6"/>